<dbReference type="InterPro" id="IPR036393">
    <property type="entry name" value="AceGlu_kinase-like_sf"/>
</dbReference>
<dbReference type="GO" id="GO:0004072">
    <property type="term" value="F:aspartate kinase activity"/>
    <property type="evidence" value="ECO:0007669"/>
    <property type="project" value="UniProtKB-EC"/>
</dbReference>
<evidence type="ECO:0000256" key="6">
    <source>
        <dbReference type="ARBA" id="ARBA00005139"/>
    </source>
</evidence>
<evidence type="ECO:0000256" key="5">
    <source>
        <dbReference type="ARBA" id="ARBA00005062"/>
    </source>
</evidence>
<dbReference type="GO" id="GO:0005524">
    <property type="term" value="F:ATP binding"/>
    <property type="evidence" value="ECO:0007669"/>
    <property type="project" value="UniProtKB-KW"/>
</dbReference>
<evidence type="ECO:0000256" key="19">
    <source>
        <dbReference type="ARBA" id="ARBA00023027"/>
    </source>
</evidence>
<keyword evidence="29" id="KW-1185">Reference proteome</keyword>
<dbReference type="PROSITE" id="PS00324">
    <property type="entry name" value="ASPARTOKINASE"/>
    <property type="match status" value="1"/>
</dbReference>
<keyword evidence="23" id="KW-0511">Multifunctional enzyme</keyword>
<reference evidence="28 29" key="1">
    <citation type="journal article" date="2023" name="Nat. Commun.">
        <title>Origin of minicircular mitochondrial genomes in red algae.</title>
        <authorList>
            <person name="Lee Y."/>
            <person name="Cho C.H."/>
            <person name="Lee Y.M."/>
            <person name="Park S.I."/>
            <person name="Yang J.H."/>
            <person name="West J.A."/>
            <person name="Bhattacharya D."/>
            <person name="Yoon H.S."/>
        </authorList>
    </citation>
    <scope>NUCLEOTIDE SEQUENCE [LARGE SCALE GENOMIC DNA]</scope>
    <source>
        <strain evidence="28 29">CCMP1338</strain>
        <tissue evidence="28">Whole cell</tissue>
    </source>
</reference>
<evidence type="ECO:0000256" key="9">
    <source>
        <dbReference type="ARBA" id="ARBA00011881"/>
    </source>
</evidence>
<dbReference type="AlphaFoldDB" id="A0AAV8UJK1"/>
<keyword evidence="21" id="KW-0457">Lysine biosynthesis</keyword>
<comment type="pathway">
    <text evidence="4">Amino-acid biosynthesis; L-threonine biosynthesis; L-threonine from L-aspartate: step 3/5.</text>
</comment>
<keyword evidence="14" id="KW-0547">Nucleotide-binding</keyword>
<keyword evidence="17" id="KW-0521">NADP</keyword>
<comment type="catalytic activity">
    <reaction evidence="26">
        <text>L-homoserine + NADP(+) = L-aspartate 4-semialdehyde + NADPH + H(+)</text>
        <dbReference type="Rhea" id="RHEA:15761"/>
        <dbReference type="ChEBI" id="CHEBI:15378"/>
        <dbReference type="ChEBI" id="CHEBI:57476"/>
        <dbReference type="ChEBI" id="CHEBI:57783"/>
        <dbReference type="ChEBI" id="CHEBI:58349"/>
        <dbReference type="ChEBI" id="CHEBI:537519"/>
        <dbReference type="EC" id="1.1.1.3"/>
    </reaction>
    <physiologicalReaction direction="right-to-left" evidence="26">
        <dbReference type="Rhea" id="RHEA:15763"/>
    </physiologicalReaction>
</comment>
<dbReference type="SUPFAM" id="SSF53633">
    <property type="entry name" value="Carbamate kinase-like"/>
    <property type="match status" value="1"/>
</dbReference>
<dbReference type="GO" id="GO:0009086">
    <property type="term" value="P:methionine biosynthetic process"/>
    <property type="evidence" value="ECO:0007669"/>
    <property type="project" value="UniProtKB-KW"/>
</dbReference>
<name>A0AAV8UJK1_9RHOD</name>
<dbReference type="InterPro" id="IPR019811">
    <property type="entry name" value="HDH_CS"/>
</dbReference>
<feature type="domain" description="ACT" evidence="27">
    <location>
        <begin position="359"/>
        <end position="434"/>
    </location>
</feature>
<dbReference type="GO" id="GO:0009088">
    <property type="term" value="P:threonine biosynthetic process"/>
    <property type="evidence" value="ECO:0007669"/>
    <property type="project" value="UniProtKB-KW"/>
</dbReference>
<dbReference type="PROSITE" id="PS51671">
    <property type="entry name" value="ACT"/>
    <property type="match status" value="2"/>
</dbReference>
<dbReference type="PANTHER" id="PTHR43070:SF5">
    <property type="entry name" value="HOMOSERINE DEHYDROGENASE"/>
    <property type="match status" value="1"/>
</dbReference>
<keyword evidence="15" id="KW-0418">Kinase</keyword>
<comment type="function">
    <text evidence="24">Bifunctional aspartate kinase and homoserine dehydrogenase that catalyzes the first and the third steps toward the synthesis of lysine, methionine and threonine from aspartate.</text>
</comment>
<dbReference type="SUPFAM" id="SSF51735">
    <property type="entry name" value="NAD(P)-binding Rossmann-fold domains"/>
    <property type="match status" value="1"/>
</dbReference>
<evidence type="ECO:0000256" key="7">
    <source>
        <dbReference type="ARBA" id="ARBA00007952"/>
    </source>
</evidence>
<dbReference type="FunFam" id="3.40.50.720:FF:000083">
    <property type="entry name" value="Bifunctional aspartokinase/homoserine dehydrogenase"/>
    <property type="match status" value="1"/>
</dbReference>
<sequence>MSASERGPEAGQEAGADDRKWTVLKFGGTSLGLAERFEQVAAILEKQSTPIMVVVSAVGGVTTALGKLVEAAQTRDNKDHYLEGIEEIRELHEELAHRLLPEDARDTFLTSLASSLRDVRDLLRAAWIARSTSERFQDFVLGQGELWAAQLLWSLLRSRGRNCSWMDTRDVLVARRSHGSSPQKIVDWDLSQKLLDEWRKSNPTEIIIATGFIARDSESVPITFGRNGSDFSASVFGRLLNAKEVQIWTDVDGIYTADPRVVQEAVLLEELSYQEAAELAYFGASVLHPDTMAPTMEANVPISIKNTFKPLARGTVVTNTSLGSSTSSSKRRMMPWGAINDSKGVRGFSTVKDVALVNVEGTGMIGVPGIASRLFTALYEKAISCILIAQASSEYSICAAVPGPQGEEAAAAVRQAFQIELDEGLVSDVDVVSNLSILAMVGENMQRQPGVSSRLFRALANGGISVRAMAQGSSEHNVSVVVDSKHESRALRTAHSAFYLSDQTLSIGIIGSGVVGTALMRQILHQRKSLKERMGVDLRVTGLTTSKKMSLSADIDSDDWLKTEDVLDADLDAFAAHVNDPSLPNAVIVDCTASEVVTEKYEEWLNKGIHIVTPNKKANSGPYPTYLALRQAMSSANSHFFYEANVGAGLPIITTIRDQLHTGDDFLEIQGIFSGTLSYIFNEFDGTEPFSAVVTKAKSLGYTEPDPRDDLSGMDVARKVVILAREIGIQAELDDVPVASLVPEELQGSDVSIDEFMKRLPDFDKALTEMANEAAEDEELLRYVGVIDAVSEKCSVELRRYSKSHPFGRLKGSDNIVTFRTKRYDDQPLVVQGPGAGADVTAAGVFSDVLRLAAHLGSPSSYE</sequence>
<keyword evidence="13" id="KW-0479">Metal-binding</keyword>
<protein>
    <recommendedName>
        <fullName evidence="27">ACT domain-containing protein</fullName>
    </recommendedName>
</protein>
<evidence type="ECO:0000259" key="27">
    <source>
        <dbReference type="PROSITE" id="PS51671"/>
    </source>
</evidence>
<keyword evidence="22" id="KW-0486">Methionine biosynthesis</keyword>
<evidence type="ECO:0000256" key="2">
    <source>
        <dbReference type="ARBA" id="ARBA00004766"/>
    </source>
</evidence>
<evidence type="ECO:0000256" key="1">
    <source>
        <dbReference type="ARBA" id="ARBA00001920"/>
    </source>
</evidence>
<evidence type="ECO:0000256" key="22">
    <source>
        <dbReference type="ARBA" id="ARBA00023167"/>
    </source>
</evidence>
<keyword evidence="10" id="KW-0028">Amino-acid biosynthesis</keyword>
<dbReference type="EMBL" id="JAMWBK010000008">
    <property type="protein sequence ID" value="KAJ8902730.1"/>
    <property type="molecule type" value="Genomic_DNA"/>
</dbReference>
<dbReference type="Gene3D" id="3.40.1160.10">
    <property type="entry name" value="Acetylglutamate kinase-like"/>
    <property type="match status" value="1"/>
</dbReference>
<comment type="similarity">
    <text evidence="8">In the N-terminal section; belongs to the aspartokinase family.</text>
</comment>
<dbReference type="InterPro" id="IPR054352">
    <property type="entry name" value="ACT_Aspartokinase"/>
</dbReference>
<comment type="pathway">
    <text evidence="3">Amino-acid biosynthesis; L-methionine biosynthesis via de novo pathway; L-homoserine from L-aspartate: step 1/3.</text>
</comment>
<evidence type="ECO:0000256" key="4">
    <source>
        <dbReference type="ARBA" id="ARBA00005056"/>
    </source>
</evidence>
<evidence type="ECO:0000256" key="8">
    <source>
        <dbReference type="ARBA" id="ARBA00010046"/>
    </source>
</evidence>
<evidence type="ECO:0000256" key="25">
    <source>
        <dbReference type="ARBA" id="ARBA00048561"/>
    </source>
</evidence>
<dbReference type="InterPro" id="IPR001341">
    <property type="entry name" value="Asp_kinase"/>
</dbReference>
<dbReference type="SUPFAM" id="SSF55347">
    <property type="entry name" value="Glyceraldehyde-3-phosphate dehydrogenase-like, C-terminal domain"/>
    <property type="match status" value="1"/>
</dbReference>
<comment type="cofactor">
    <cofactor evidence="1">
        <name>a metal cation</name>
        <dbReference type="ChEBI" id="CHEBI:25213"/>
    </cofactor>
</comment>
<dbReference type="NCBIfam" id="TIGR00657">
    <property type="entry name" value="asp_kinases"/>
    <property type="match status" value="1"/>
</dbReference>
<dbReference type="Pfam" id="PF00742">
    <property type="entry name" value="Homoserine_dh"/>
    <property type="match status" value="1"/>
</dbReference>
<dbReference type="InterPro" id="IPR049638">
    <property type="entry name" value="AK-HD"/>
</dbReference>
<evidence type="ECO:0000256" key="13">
    <source>
        <dbReference type="ARBA" id="ARBA00022723"/>
    </source>
</evidence>
<keyword evidence="18" id="KW-0560">Oxidoreductase</keyword>
<comment type="pathway">
    <text evidence="5">Amino-acid biosynthesis; L-methionine biosynthesis via de novo pathway; L-homoserine from L-aspartate: step 3/3.</text>
</comment>
<dbReference type="InterPro" id="IPR011147">
    <property type="entry name" value="Bifunc_Aspkin/hSer_DH"/>
</dbReference>
<keyword evidence="11" id="KW-0808">Transferase</keyword>
<dbReference type="PANTHER" id="PTHR43070">
    <property type="match status" value="1"/>
</dbReference>
<dbReference type="InterPro" id="IPR001048">
    <property type="entry name" value="Asp/Glu/Uridylate_kinase"/>
</dbReference>
<evidence type="ECO:0000256" key="14">
    <source>
        <dbReference type="ARBA" id="ARBA00022741"/>
    </source>
</evidence>
<evidence type="ECO:0000256" key="15">
    <source>
        <dbReference type="ARBA" id="ARBA00022777"/>
    </source>
</evidence>
<dbReference type="PIRSF" id="PIRSF000727">
    <property type="entry name" value="ThrA"/>
    <property type="match status" value="1"/>
</dbReference>
<dbReference type="NCBIfam" id="NF007003">
    <property type="entry name" value="PRK09466.1"/>
    <property type="match status" value="1"/>
</dbReference>
<keyword evidence="12" id="KW-0791">Threonine biosynthesis</keyword>
<dbReference type="InterPro" id="IPR001342">
    <property type="entry name" value="HDH_cat"/>
</dbReference>
<evidence type="ECO:0000256" key="18">
    <source>
        <dbReference type="ARBA" id="ARBA00023002"/>
    </source>
</evidence>
<dbReference type="PROSITE" id="PS01042">
    <property type="entry name" value="HOMOSER_DHGENASE"/>
    <property type="match status" value="1"/>
</dbReference>
<comment type="pathway">
    <text evidence="6">Amino-acid biosynthesis; L-threonine biosynthesis; L-threonine from L-aspartate: step 1/5.</text>
</comment>
<comment type="subunit">
    <text evidence="9">Homotetramer.</text>
</comment>
<comment type="catalytic activity">
    <reaction evidence="25">
        <text>L-aspartate + ATP = 4-phospho-L-aspartate + ADP</text>
        <dbReference type="Rhea" id="RHEA:23776"/>
        <dbReference type="ChEBI" id="CHEBI:29991"/>
        <dbReference type="ChEBI" id="CHEBI:30616"/>
        <dbReference type="ChEBI" id="CHEBI:57535"/>
        <dbReference type="ChEBI" id="CHEBI:456216"/>
        <dbReference type="EC" id="2.7.2.4"/>
    </reaction>
    <physiologicalReaction direction="left-to-right" evidence="25">
        <dbReference type="Rhea" id="RHEA:23777"/>
    </physiologicalReaction>
</comment>
<evidence type="ECO:0000313" key="28">
    <source>
        <dbReference type="EMBL" id="KAJ8902730.1"/>
    </source>
</evidence>
<comment type="similarity">
    <text evidence="7">In the C-terminal section; belongs to the homoserine dehydrogenase family.</text>
</comment>
<dbReference type="GO" id="GO:0004412">
    <property type="term" value="F:homoserine dehydrogenase activity"/>
    <property type="evidence" value="ECO:0007669"/>
    <property type="project" value="UniProtKB-EC"/>
</dbReference>
<evidence type="ECO:0000256" key="11">
    <source>
        <dbReference type="ARBA" id="ARBA00022679"/>
    </source>
</evidence>
<evidence type="ECO:0000256" key="24">
    <source>
        <dbReference type="ARBA" id="ARBA00044938"/>
    </source>
</evidence>
<dbReference type="GO" id="GO:0009090">
    <property type="term" value="P:homoserine biosynthetic process"/>
    <property type="evidence" value="ECO:0007669"/>
    <property type="project" value="TreeGrafter"/>
</dbReference>
<keyword evidence="16" id="KW-0067">ATP-binding</keyword>
<evidence type="ECO:0000256" key="17">
    <source>
        <dbReference type="ARBA" id="ARBA00022857"/>
    </source>
</evidence>
<keyword evidence="20" id="KW-0915">Sodium</keyword>
<evidence type="ECO:0000256" key="12">
    <source>
        <dbReference type="ARBA" id="ARBA00022697"/>
    </source>
</evidence>
<comment type="pathway">
    <text evidence="2">Amino-acid biosynthesis; L-lysine biosynthesis via DAP pathway; (S)-tetrahydrodipicolinate from L-aspartate: step 1/4.</text>
</comment>
<organism evidence="28 29">
    <name type="scientific">Rhodosorus marinus</name>
    <dbReference type="NCBI Taxonomy" id="101924"/>
    <lineage>
        <taxon>Eukaryota</taxon>
        <taxon>Rhodophyta</taxon>
        <taxon>Stylonematophyceae</taxon>
        <taxon>Stylonematales</taxon>
        <taxon>Stylonemataceae</taxon>
        <taxon>Rhodosorus</taxon>
    </lineage>
</organism>
<dbReference type="CDD" id="cd04243">
    <property type="entry name" value="AAK_AK-HSDH-like"/>
    <property type="match status" value="1"/>
</dbReference>
<dbReference type="Gene3D" id="3.30.360.10">
    <property type="entry name" value="Dihydrodipicolinate Reductase, domain 2"/>
    <property type="match status" value="1"/>
</dbReference>
<evidence type="ECO:0000256" key="26">
    <source>
        <dbReference type="ARBA" id="ARBA00048841"/>
    </source>
</evidence>
<dbReference type="Gene3D" id="3.40.50.720">
    <property type="entry name" value="NAD(P)-binding Rossmann-like Domain"/>
    <property type="match status" value="1"/>
</dbReference>
<dbReference type="Pfam" id="PF22468">
    <property type="entry name" value="ACT_9"/>
    <property type="match status" value="2"/>
</dbReference>
<dbReference type="FunFam" id="3.30.360.10:FF:000006">
    <property type="entry name" value="Bifunctional aspartokinase/homoserine dehydrogenase"/>
    <property type="match status" value="1"/>
</dbReference>
<dbReference type="FunFam" id="3.30.2130.10:FF:000001">
    <property type="entry name" value="Bifunctional aspartokinase/homoserine dehydrogenase"/>
    <property type="match status" value="1"/>
</dbReference>
<keyword evidence="19" id="KW-0520">NAD</keyword>
<dbReference type="InterPro" id="IPR036291">
    <property type="entry name" value="NAD(P)-bd_dom_sf"/>
</dbReference>
<evidence type="ECO:0000256" key="21">
    <source>
        <dbReference type="ARBA" id="ARBA00023154"/>
    </source>
</evidence>
<feature type="domain" description="ACT" evidence="27">
    <location>
        <begin position="440"/>
        <end position="514"/>
    </location>
</feature>
<dbReference type="SUPFAM" id="SSF55021">
    <property type="entry name" value="ACT-like"/>
    <property type="match status" value="2"/>
</dbReference>
<dbReference type="Gene3D" id="3.30.2130.10">
    <property type="entry name" value="VC0802-like"/>
    <property type="match status" value="1"/>
</dbReference>
<comment type="caution">
    <text evidence="28">The sequence shown here is derived from an EMBL/GenBank/DDBJ whole genome shotgun (WGS) entry which is preliminary data.</text>
</comment>
<gene>
    <name evidence="28" type="ORF">NDN08_006050</name>
</gene>
<evidence type="ECO:0000256" key="20">
    <source>
        <dbReference type="ARBA" id="ARBA00023053"/>
    </source>
</evidence>
<dbReference type="CDD" id="cd04921">
    <property type="entry name" value="ACT_AKi-HSDH-ThrA-like_1"/>
    <property type="match status" value="1"/>
</dbReference>
<evidence type="ECO:0000313" key="29">
    <source>
        <dbReference type="Proteomes" id="UP001157974"/>
    </source>
</evidence>
<proteinExistence type="inferred from homology"/>
<dbReference type="Proteomes" id="UP001157974">
    <property type="component" value="Unassembled WGS sequence"/>
</dbReference>
<dbReference type="Pfam" id="PF03447">
    <property type="entry name" value="NAD_binding_3"/>
    <property type="match status" value="1"/>
</dbReference>
<dbReference type="InterPro" id="IPR018042">
    <property type="entry name" value="Aspartate_kinase_CS"/>
</dbReference>
<evidence type="ECO:0000256" key="23">
    <source>
        <dbReference type="ARBA" id="ARBA00023268"/>
    </source>
</evidence>
<dbReference type="GO" id="GO:0046872">
    <property type="term" value="F:metal ion binding"/>
    <property type="evidence" value="ECO:0007669"/>
    <property type="project" value="UniProtKB-KW"/>
</dbReference>
<dbReference type="GO" id="GO:0009085">
    <property type="term" value="P:lysine biosynthetic process"/>
    <property type="evidence" value="ECO:0007669"/>
    <property type="project" value="UniProtKB-KW"/>
</dbReference>
<evidence type="ECO:0000256" key="16">
    <source>
        <dbReference type="ARBA" id="ARBA00022840"/>
    </source>
</evidence>
<dbReference type="InterPro" id="IPR002912">
    <property type="entry name" value="ACT_dom"/>
</dbReference>
<dbReference type="Pfam" id="PF00696">
    <property type="entry name" value="AA_kinase"/>
    <property type="match status" value="1"/>
</dbReference>
<dbReference type="GO" id="GO:0050661">
    <property type="term" value="F:NADP binding"/>
    <property type="evidence" value="ECO:0007669"/>
    <property type="project" value="InterPro"/>
</dbReference>
<evidence type="ECO:0000256" key="3">
    <source>
        <dbReference type="ARBA" id="ARBA00004986"/>
    </source>
</evidence>
<dbReference type="InterPro" id="IPR045865">
    <property type="entry name" value="ACT-like_dom_sf"/>
</dbReference>
<dbReference type="InterPro" id="IPR005106">
    <property type="entry name" value="Asp/hSer_DH_NAD-bd"/>
</dbReference>
<evidence type="ECO:0000256" key="10">
    <source>
        <dbReference type="ARBA" id="ARBA00022605"/>
    </source>
</evidence>
<dbReference type="NCBIfam" id="NF006959">
    <property type="entry name" value="PRK09436.1"/>
    <property type="match status" value="1"/>
</dbReference>
<accession>A0AAV8UJK1</accession>